<organism evidence="1 2">
    <name type="scientific">Halomonas saccharevitans</name>
    <dbReference type="NCBI Taxonomy" id="416872"/>
    <lineage>
        <taxon>Bacteria</taxon>
        <taxon>Pseudomonadati</taxon>
        <taxon>Pseudomonadota</taxon>
        <taxon>Gammaproteobacteria</taxon>
        <taxon>Oceanospirillales</taxon>
        <taxon>Halomonadaceae</taxon>
        <taxon>Halomonas</taxon>
    </lineage>
</organism>
<protein>
    <submittedName>
        <fullName evidence="1">Uncharacterized protein</fullName>
    </submittedName>
</protein>
<dbReference type="Proteomes" id="UP000199594">
    <property type="component" value="Unassembled WGS sequence"/>
</dbReference>
<evidence type="ECO:0000313" key="2">
    <source>
        <dbReference type="Proteomes" id="UP000199594"/>
    </source>
</evidence>
<proteinExistence type="predicted"/>
<dbReference type="EMBL" id="FPAQ01000003">
    <property type="protein sequence ID" value="SFT42549.1"/>
    <property type="molecule type" value="Genomic_DNA"/>
</dbReference>
<dbReference type="OrthoDB" id="6173398at2"/>
<sequence>MPYTEAKEHAPGRLHGIFVDPYSAFDNAATERLLHLRMASEAMILAPMREGRLVLRVIHGWQNGSFEPAELCHSDHRLDSLAALRRVTDDYRQAFEGGQPLPCDGTGLLADPLARAIAAAEAEGQALDEETRTIPARWPAFRQGLTLYTFFKVYHRLTYSEDDAYRSILCQTPQGPREIHEFHLEEGEFAVVAPRENEDGDSVLLLHESQLTPVLQLLEAGHGA</sequence>
<name>A0A1I6XVY4_9GAMM</name>
<reference evidence="1 2" key="1">
    <citation type="submission" date="2016-10" db="EMBL/GenBank/DDBJ databases">
        <authorList>
            <person name="de Groot N.N."/>
        </authorList>
    </citation>
    <scope>NUCLEOTIDE SEQUENCE [LARGE SCALE GENOMIC DNA]</scope>
    <source>
        <strain evidence="1 2">CGMCC 1.6493</strain>
    </source>
</reference>
<evidence type="ECO:0000313" key="1">
    <source>
        <dbReference type="EMBL" id="SFT42549.1"/>
    </source>
</evidence>
<gene>
    <name evidence="1" type="ORF">SAMN04487956_103155</name>
</gene>
<accession>A0A1I6XVY4</accession>
<dbReference type="AlphaFoldDB" id="A0A1I6XVY4"/>
<dbReference type="RefSeq" id="WP_089846987.1">
    <property type="nucleotide sequence ID" value="NZ_FPAQ01000003.1"/>
</dbReference>